<protein>
    <submittedName>
        <fullName evidence="1">Uncharacterized protein</fullName>
    </submittedName>
</protein>
<evidence type="ECO:0000313" key="2">
    <source>
        <dbReference type="Proteomes" id="UP000005426"/>
    </source>
</evidence>
<dbReference type="Proteomes" id="UP000005426">
    <property type="component" value="Unassembled WGS sequence"/>
</dbReference>
<dbReference type="HOGENOM" id="CLU_2942052_0_0_1"/>
<accession>G9NW47</accession>
<evidence type="ECO:0000313" key="1">
    <source>
        <dbReference type="EMBL" id="EHK45209.1"/>
    </source>
</evidence>
<sequence length="60" mass="7165">MAIENRRRIDKLLLALWVVAFYLFRHAKRACKDGKVLRYHPTLKVVREGGKKGRRRREST</sequence>
<proteinExistence type="predicted"/>
<dbReference type="EMBL" id="ABDG02000024">
    <property type="protein sequence ID" value="EHK45209.1"/>
    <property type="molecule type" value="Genomic_DNA"/>
</dbReference>
<organism evidence="1 2">
    <name type="scientific">Hypocrea atroviridis (strain ATCC 20476 / IMI 206040)</name>
    <name type="common">Trichoderma atroviride</name>
    <dbReference type="NCBI Taxonomy" id="452589"/>
    <lineage>
        <taxon>Eukaryota</taxon>
        <taxon>Fungi</taxon>
        <taxon>Dikarya</taxon>
        <taxon>Ascomycota</taxon>
        <taxon>Pezizomycotina</taxon>
        <taxon>Sordariomycetes</taxon>
        <taxon>Hypocreomycetidae</taxon>
        <taxon>Hypocreales</taxon>
        <taxon>Hypocreaceae</taxon>
        <taxon>Trichoderma</taxon>
    </lineage>
</organism>
<name>G9NW47_HYPAI</name>
<reference evidence="1 2" key="1">
    <citation type="journal article" date="2011" name="Genome Biol.">
        <title>Comparative genome sequence analysis underscores mycoparasitism as the ancestral life style of Trichoderma.</title>
        <authorList>
            <person name="Kubicek C.P."/>
            <person name="Herrera-Estrella A."/>
            <person name="Seidl-Seiboth V."/>
            <person name="Martinez D.A."/>
            <person name="Druzhinina I.S."/>
            <person name="Thon M."/>
            <person name="Zeilinger S."/>
            <person name="Casas-Flores S."/>
            <person name="Horwitz B.A."/>
            <person name="Mukherjee P.K."/>
            <person name="Mukherjee M."/>
            <person name="Kredics L."/>
            <person name="Alcaraz L.D."/>
            <person name="Aerts A."/>
            <person name="Antal Z."/>
            <person name="Atanasova L."/>
            <person name="Cervantes-Badillo M.G."/>
            <person name="Challacombe J."/>
            <person name="Chertkov O."/>
            <person name="McCluskey K."/>
            <person name="Coulpier F."/>
            <person name="Deshpande N."/>
            <person name="von Doehren H."/>
            <person name="Ebbole D.J."/>
            <person name="Esquivel-Naranjo E.U."/>
            <person name="Fekete E."/>
            <person name="Flipphi M."/>
            <person name="Glaser F."/>
            <person name="Gomez-Rodriguez E.Y."/>
            <person name="Gruber S."/>
            <person name="Han C."/>
            <person name="Henrissat B."/>
            <person name="Hermosa R."/>
            <person name="Hernandez-Onate M."/>
            <person name="Karaffa L."/>
            <person name="Kosti I."/>
            <person name="Le Crom S."/>
            <person name="Lindquist E."/>
            <person name="Lucas S."/>
            <person name="Luebeck M."/>
            <person name="Luebeck P.S."/>
            <person name="Margeot A."/>
            <person name="Metz B."/>
            <person name="Misra M."/>
            <person name="Nevalainen H."/>
            <person name="Omann M."/>
            <person name="Packer N."/>
            <person name="Perrone G."/>
            <person name="Uresti-Rivera E.E."/>
            <person name="Salamov A."/>
            <person name="Schmoll M."/>
            <person name="Seiboth B."/>
            <person name="Shapiro H."/>
            <person name="Sukno S."/>
            <person name="Tamayo-Ramos J.A."/>
            <person name="Tisch D."/>
            <person name="Wiest A."/>
            <person name="Wilkinson H.H."/>
            <person name="Zhang M."/>
            <person name="Coutinho P.M."/>
            <person name="Kenerley C.M."/>
            <person name="Monte E."/>
            <person name="Baker S.E."/>
            <person name="Grigoriev I.V."/>
        </authorList>
    </citation>
    <scope>NUCLEOTIDE SEQUENCE [LARGE SCALE GENOMIC DNA]</scope>
    <source>
        <strain evidence="2">ATCC 20476 / IMI 206040</strain>
    </source>
</reference>
<gene>
    <name evidence="1" type="ORF">TRIATDRAFT_257234</name>
</gene>
<dbReference type="AlphaFoldDB" id="G9NW47"/>
<comment type="caution">
    <text evidence="1">The sequence shown here is derived from an EMBL/GenBank/DDBJ whole genome shotgun (WGS) entry which is preliminary data.</text>
</comment>
<keyword evidence="2" id="KW-1185">Reference proteome</keyword>